<organism evidence="7 8">
    <name type="scientific">Calocera viscosa (strain TUFC12733)</name>
    <dbReference type="NCBI Taxonomy" id="1330018"/>
    <lineage>
        <taxon>Eukaryota</taxon>
        <taxon>Fungi</taxon>
        <taxon>Dikarya</taxon>
        <taxon>Basidiomycota</taxon>
        <taxon>Agaricomycotina</taxon>
        <taxon>Dacrymycetes</taxon>
        <taxon>Dacrymycetales</taxon>
        <taxon>Dacrymycetaceae</taxon>
        <taxon>Calocera</taxon>
    </lineage>
</organism>
<dbReference type="PROSITE" id="PS01214">
    <property type="entry name" value="UPF0016"/>
    <property type="match status" value="1"/>
</dbReference>
<dbReference type="PANTHER" id="PTHR12608">
    <property type="entry name" value="TRANSMEMBRANE PROTEIN HTP-1 RELATED"/>
    <property type="match status" value="1"/>
</dbReference>
<dbReference type="PANTHER" id="PTHR12608:SF1">
    <property type="entry name" value="TRANSMEMBRANE PROTEIN 165"/>
    <property type="match status" value="1"/>
</dbReference>
<dbReference type="GO" id="GO:0005384">
    <property type="term" value="F:manganese ion transmembrane transporter activity"/>
    <property type="evidence" value="ECO:0007669"/>
    <property type="project" value="TreeGrafter"/>
</dbReference>
<dbReference type="GO" id="GO:0032472">
    <property type="term" value="P:Golgi calcium ion transport"/>
    <property type="evidence" value="ECO:0007669"/>
    <property type="project" value="TreeGrafter"/>
</dbReference>
<dbReference type="OrthoDB" id="442680at2759"/>
<evidence type="ECO:0000256" key="5">
    <source>
        <dbReference type="ARBA" id="ARBA00023136"/>
    </source>
</evidence>
<feature type="transmembrane region" description="Helical" evidence="6">
    <location>
        <begin position="180"/>
        <end position="201"/>
    </location>
</feature>
<evidence type="ECO:0000256" key="1">
    <source>
        <dbReference type="ARBA" id="ARBA00004141"/>
    </source>
</evidence>
<dbReference type="GO" id="GO:0015085">
    <property type="term" value="F:calcium ion transmembrane transporter activity"/>
    <property type="evidence" value="ECO:0007669"/>
    <property type="project" value="TreeGrafter"/>
</dbReference>
<evidence type="ECO:0000256" key="4">
    <source>
        <dbReference type="ARBA" id="ARBA00022989"/>
    </source>
</evidence>
<reference evidence="7 8" key="1">
    <citation type="journal article" date="2016" name="Mol. Biol. Evol.">
        <title>Comparative Genomics of Early-Diverging Mushroom-Forming Fungi Provides Insights into the Origins of Lignocellulose Decay Capabilities.</title>
        <authorList>
            <person name="Nagy L.G."/>
            <person name="Riley R."/>
            <person name="Tritt A."/>
            <person name="Adam C."/>
            <person name="Daum C."/>
            <person name="Floudas D."/>
            <person name="Sun H."/>
            <person name="Yadav J.S."/>
            <person name="Pangilinan J."/>
            <person name="Larsson K.H."/>
            <person name="Matsuura K."/>
            <person name="Barry K."/>
            <person name="Labutti K."/>
            <person name="Kuo R."/>
            <person name="Ohm R.A."/>
            <person name="Bhattacharya S.S."/>
            <person name="Shirouzu T."/>
            <person name="Yoshinaga Y."/>
            <person name="Martin F.M."/>
            <person name="Grigoriev I.V."/>
            <person name="Hibbett D.S."/>
        </authorList>
    </citation>
    <scope>NUCLEOTIDE SEQUENCE [LARGE SCALE GENOMIC DNA]</scope>
    <source>
        <strain evidence="7 8">TUFC12733</strain>
    </source>
</reference>
<name>A0A167HX53_CALVF</name>
<comment type="similarity">
    <text evidence="2 6">Belongs to the GDT1 family.</text>
</comment>
<keyword evidence="8" id="KW-1185">Reference proteome</keyword>
<dbReference type="GO" id="GO:0005794">
    <property type="term" value="C:Golgi apparatus"/>
    <property type="evidence" value="ECO:0007669"/>
    <property type="project" value="TreeGrafter"/>
</dbReference>
<dbReference type="AlphaFoldDB" id="A0A167HX53"/>
<evidence type="ECO:0000256" key="6">
    <source>
        <dbReference type="RuleBase" id="RU365102"/>
    </source>
</evidence>
<dbReference type="InterPro" id="IPR001727">
    <property type="entry name" value="GDT1-like"/>
</dbReference>
<evidence type="ECO:0000313" key="7">
    <source>
        <dbReference type="EMBL" id="KZO92071.1"/>
    </source>
</evidence>
<dbReference type="GO" id="GO:0032468">
    <property type="term" value="P:Golgi calcium ion homeostasis"/>
    <property type="evidence" value="ECO:0007669"/>
    <property type="project" value="TreeGrafter"/>
</dbReference>
<accession>A0A167HX53</accession>
<keyword evidence="4 6" id="KW-1133">Transmembrane helix</keyword>
<evidence type="ECO:0000256" key="3">
    <source>
        <dbReference type="ARBA" id="ARBA00022692"/>
    </source>
</evidence>
<comment type="subcellular location">
    <subcellularLocation>
        <location evidence="1 6">Membrane</location>
        <topology evidence="1 6">Multi-pass membrane protein</topology>
    </subcellularLocation>
</comment>
<dbReference type="Proteomes" id="UP000076738">
    <property type="component" value="Unassembled WGS sequence"/>
</dbReference>
<evidence type="ECO:0000313" key="8">
    <source>
        <dbReference type="Proteomes" id="UP000076738"/>
    </source>
</evidence>
<sequence length="263" mass="27382">MMIIVSEIGDKTFLIAAILAMRHPRWTVFLGAFGSLVVMSILSAELGHLLPALFIPKRWTQGAAAVLFFVFGAKMAQEGFQMSSGSEKMREELGEVELELARVGDGADVVASTPVAGAEEAAVGGGMDTKGTGVREGAANLAKLVFGPVFVQAFVLTFLAEWGDRSQIATVALGAAHNVYLVTVGTVIGHSACTALAVLGGRYISTKISVKHITLGGAALFIIFGFMYTYEAYNGEPLSLPDLPLSSFPGVGDAAEALPGVAG</sequence>
<feature type="transmembrane region" description="Helical" evidence="6">
    <location>
        <begin position="59"/>
        <end position="76"/>
    </location>
</feature>
<feature type="transmembrane region" description="Helical" evidence="6">
    <location>
        <begin position="213"/>
        <end position="230"/>
    </location>
</feature>
<dbReference type="Pfam" id="PF01169">
    <property type="entry name" value="GDT1"/>
    <property type="match status" value="2"/>
</dbReference>
<dbReference type="InterPro" id="IPR049555">
    <property type="entry name" value="GDT1-like_CS"/>
</dbReference>
<proteinExistence type="inferred from homology"/>
<dbReference type="EMBL" id="KV417314">
    <property type="protein sequence ID" value="KZO92071.1"/>
    <property type="molecule type" value="Genomic_DNA"/>
</dbReference>
<feature type="transmembrane region" description="Helical" evidence="6">
    <location>
        <begin position="26"/>
        <end position="47"/>
    </location>
</feature>
<keyword evidence="5 6" id="KW-0472">Membrane</keyword>
<gene>
    <name evidence="7" type="ORF">CALVIDRAFT_547089</name>
</gene>
<dbReference type="GO" id="GO:0000329">
    <property type="term" value="C:fungal-type vacuole membrane"/>
    <property type="evidence" value="ECO:0007669"/>
    <property type="project" value="TreeGrafter"/>
</dbReference>
<evidence type="ECO:0000256" key="2">
    <source>
        <dbReference type="ARBA" id="ARBA00009190"/>
    </source>
</evidence>
<dbReference type="STRING" id="1330018.A0A167HX53"/>
<keyword evidence="3 6" id="KW-0812">Transmembrane</keyword>
<feature type="transmembrane region" description="Helical" evidence="6">
    <location>
        <begin position="141"/>
        <end position="160"/>
    </location>
</feature>
<protein>
    <recommendedName>
        <fullName evidence="6">GDT1 family protein</fullName>
    </recommendedName>
</protein>